<evidence type="ECO:0000313" key="3">
    <source>
        <dbReference type="Proteomes" id="UP000321944"/>
    </source>
</evidence>
<proteinExistence type="predicted"/>
<keyword evidence="1" id="KW-0812">Transmembrane</keyword>
<dbReference type="Proteomes" id="UP000321944">
    <property type="component" value="Chromosome"/>
</dbReference>
<sequence>MDLNLDFYFLFTIVFFIVWFFIIKKIEMEKENNLNELNNFIMKKMREVNKSNYYELKYIEGLEFQKEEKVYAKILNNRLEIGNSDKKEFLDFDKIKMIDFNIREEEYEDVISNTLVKHIFLWSELKISYLDNNENIQKIIFEDRNFTIENSEKL</sequence>
<organism evidence="2 3">
    <name type="scientific">Leptotrichia wadei</name>
    <dbReference type="NCBI Taxonomy" id="157687"/>
    <lineage>
        <taxon>Bacteria</taxon>
        <taxon>Fusobacteriati</taxon>
        <taxon>Fusobacteriota</taxon>
        <taxon>Fusobacteriia</taxon>
        <taxon>Fusobacteriales</taxon>
        <taxon>Leptotrichiaceae</taxon>
        <taxon>Leptotrichia</taxon>
    </lineage>
</organism>
<accession>A0A510KVL2</accession>
<dbReference type="EMBL" id="AP019841">
    <property type="protein sequence ID" value="BBM55742.1"/>
    <property type="molecule type" value="Genomic_DNA"/>
</dbReference>
<feature type="transmembrane region" description="Helical" evidence="1">
    <location>
        <begin position="6"/>
        <end position="23"/>
    </location>
</feature>
<dbReference type="OrthoDB" id="9919493at2"/>
<keyword evidence="1" id="KW-1133">Transmembrane helix</keyword>
<gene>
    <name evidence="2" type="ORF">JMUB3936_2049</name>
</gene>
<evidence type="ECO:0000313" key="2">
    <source>
        <dbReference type="EMBL" id="BBM55742.1"/>
    </source>
</evidence>
<evidence type="ECO:0000256" key="1">
    <source>
        <dbReference type="SAM" id="Phobius"/>
    </source>
</evidence>
<dbReference type="AlphaFoldDB" id="A0A510KVL2"/>
<keyword evidence="1" id="KW-0472">Membrane</keyword>
<dbReference type="RefSeq" id="WP_147004382.1">
    <property type="nucleotide sequence ID" value="NZ_AP019841.1"/>
</dbReference>
<protein>
    <submittedName>
        <fullName evidence="2">Uncharacterized protein</fullName>
    </submittedName>
</protein>
<reference evidence="2 3" key="1">
    <citation type="submission" date="2019-07" db="EMBL/GenBank/DDBJ databases">
        <title>Complete Genome Sequence of Leptotrichia wadei Strain JMUB3936.</title>
        <authorList>
            <person name="Watanabe S."/>
            <person name="Cui L."/>
        </authorList>
    </citation>
    <scope>NUCLEOTIDE SEQUENCE [LARGE SCALE GENOMIC DNA]</scope>
    <source>
        <strain evidence="2 3">JMUB3936</strain>
    </source>
</reference>
<name>A0A510KVL2_9FUSO</name>